<organism evidence="5 6">
    <name type="scientific">Candidatus Ventrousia excrementavium</name>
    <dbReference type="NCBI Taxonomy" id="2840961"/>
    <lineage>
        <taxon>Bacteria</taxon>
        <taxon>Bacillati</taxon>
        <taxon>Bacillota</taxon>
        <taxon>Clostridia</taxon>
        <taxon>Eubacteriales</taxon>
        <taxon>Clostridiaceae</taxon>
        <taxon>Clostridiaceae incertae sedis</taxon>
        <taxon>Candidatus Ventrousia</taxon>
    </lineage>
</organism>
<dbReference type="GO" id="GO:0005576">
    <property type="term" value="C:extracellular region"/>
    <property type="evidence" value="ECO:0007669"/>
    <property type="project" value="UniProtKB-SubCell"/>
</dbReference>
<dbReference type="InterPro" id="IPR002509">
    <property type="entry name" value="NODB_dom"/>
</dbReference>
<dbReference type="Proteomes" id="UP000824073">
    <property type="component" value="Unassembled WGS sequence"/>
</dbReference>
<reference evidence="5" key="2">
    <citation type="journal article" date="2021" name="PeerJ">
        <title>Extensive microbial diversity within the chicken gut microbiome revealed by metagenomics and culture.</title>
        <authorList>
            <person name="Gilroy R."/>
            <person name="Ravi A."/>
            <person name="Getino M."/>
            <person name="Pursley I."/>
            <person name="Horton D.L."/>
            <person name="Alikhan N.F."/>
            <person name="Baker D."/>
            <person name="Gharbi K."/>
            <person name="Hall N."/>
            <person name="Watson M."/>
            <person name="Adriaenssens E.M."/>
            <person name="Foster-Nyarko E."/>
            <person name="Jarju S."/>
            <person name="Secka A."/>
            <person name="Antonio M."/>
            <person name="Oren A."/>
            <person name="Chaudhuri R.R."/>
            <person name="La Ragione R."/>
            <person name="Hildebrand F."/>
            <person name="Pallen M.J."/>
        </authorList>
    </citation>
    <scope>NUCLEOTIDE SEQUENCE</scope>
    <source>
        <strain evidence="5">CHK191-8634</strain>
    </source>
</reference>
<dbReference type="GO" id="GO:0016810">
    <property type="term" value="F:hydrolase activity, acting on carbon-nitrogen (but not peptide) bonds"/>
    <property type="evidence" value="ECO:0007669"/>
    <property type="project" value="InterPro"/>
</dbReference>
<protein>
    <submittedName>
        <fullName evidence="5">Polysaccharide deacetylase family protein</fullName>
    </submittedName>
</protein>
<proteinExistence type="predicted"/>
<dbReference type="GO" id="GO:0005975">
    <property type="term" value="P:carbohydrate metabolic process"/>
    <property type="evidence" value="ECO:0007669"/>
    <property type="project" value="InterPro"/>
</dbReference>
<evidence type="ECO:0000313" key="6">
    <source>
        <dbReference type="Proteomes" id="UP000824073"/>
    </source>
</evidence>
<accession>A0A9D1IS97</accession>
<dbReference type="Gene3D" id="3.20.20.370">
    <property type="entry name" value="Glycoside hydrolase/deacetylase"/>
    <property type="match status" value="1"/>
</dbReference>
<dbReference type="PANTHER" id="PTHR34216">
    <property type="match status" value="1"/>
</dbReference>
<evidence type="ECO:0000259" key="4">
    <source>
        <dbReference type="PROSITE" id="PS51677"/>
    </source>
</evidence>
<dbReference type="PROSITE" id="PS51677">
    <property type="entry name" value="NODB"/>
    <property type="match status" value="1"/>
</dbReference>
<evidence type="ECO:0000256" key="2">
    <source>
        <dbReference type="ARBA" id="ARBA00022729"/>
    </source>
</evidence>
<comment type="subcellular location">
    <subcellularLocation>
        <location evidence="1">Secreted</location>
    </subcellularLocation>
</comment>
<dbReference type="AlphaFoldDB" id="A0A9D1IS97"/>
<name>A0A9D1IS97_9CLOT</name>
<comment type="caution">
    <text evidence="5">The sequence shown here is derived from an EMBL/GenBank/DDBJ whole genome shotgun (WGS) entry which is preliminary data.</text>
</comment>
<keyword evidence="2" id="KW-0732">Signal</keyword>
<dbReference type="InterPro" id="IPR011330">
    <property type="entry name" value="Glyco_hydro/deAcase_b/a-brl"/>
</dbReference>
<reference evidence="5" key="1">
    <citation type="submission" date="2020-10" db="EMBL/GenBank/DDBJ databases">
        <authorList>
            <person name="Gilroy R."/>
        </authorList>
    </citation>
    <scope>NUCLEOTIDE SEQUENCE</scope>
    <source>
        <strain evidence="5">CHK191-8634</strain>
    </source>
</reference>
<dbReference type="SUPFAM" id="SSF88713">
    <property type="entry name" value="Glycoside hydrolase/deacetylase"/>
    <property type="match status" value="1"/>
</dbReference>
<feature type="region of interest" description="Disordered" evidence="3">
    <location>
        <begin position="43"/>
        <end position="67"/>
    </location>
</feature>
<dbReference type="Pfam" id="PF01522">
    <property type="entry name" value="Polysacc_deac_1"/>
    <property type="match status" value="1"/>
</dbReference>
<dbReference type="PANTHER" id="PTHR34216:SF3">
    <property type="entry name" value="POLY-BETA-1,6-N-ACETYL-D-GLUCOSAMINE N-DEACETYLASE"/>
    <property type="match status" value="1"/>
</dbReference>
<gene>
    <name evidence="5" type="ORF">IAB67_01400</name>
</gene>
<feature type="domain" description="NodB homology" evidence="4">
    <location>
        <begin position="246"/>
        <end position="446"/>
    </location>
</feature>
<evidence type="ECO:0000313" key="5">
    <source>
        <dbReference type="EMBL" id="HIU42935.1"/>
    </source>
</evidence>
<dbReference type="InterPro" id="IPR051398">
    <property type="entry name" value="Polysacch_Deacetylase"/>
</dbReference>
<dbReference type="EMBL" id="DVMR01000014">
    <property type="protein sequence ID" value="HIU42935.1"/>
    <property type="molecule type" value="Genomic_DNA"/>
</dbReference>
<evidence type="ECO:0000256" key="1">
    <source>
        <dbReference type="ARBA" id="ARBA00004613"/>
    </source>
</evidence>
<sequence length="446" mass="50229">MSKHVMERRRKRKPMWPLLLLAVIAAVFAVWALVSALRGTLGNTDPDAPPAQSDEQQPGPDEPKTEDQLAAERQALLDEAALLAKGYFYDEAIAALQGAGELQNAETDAELARIQGLKDSLVKYEGQLYHVFFHSLIVYPELAFDDKGHPAEGYNMWMTTVSEFKAMLPLFLENDFVLYDITEMMELDENGMAQRKDIYLPEGKKPLVISIDDVSYYDYMLPDGFAQRLVINEAGDVVTEVKAPDGTVSQTYDGDVMPIVDQFVKEHPEFSYRGAKGIVAPTGYQGAFGYRITDPDWFTEAEFKQLCDDVKAIAARLRETGWQIGCHSYTHNSFWRGDMTLAEVKDDLDRWKSLMEPYVGETNILITPFGGRFDVGSDVYDYIVNELGFNIICPVGSGMPTSYEQGSMMQDRLNLDGYTMIKHPERVSKFFFDPTPIIDPARPPLD</sequence>
<evidence type="ECO:0000256" key="3">
    <source>
        <dbReference type="SAM" id="MobiDB-lite"/>
    </source>
</evidence>